<name>A0A1F7X1U6_9BACT</name>
<comment type="caution">
    <text evidence="2">The sequence shown here is derived from an EMBL/GenBank/DDBJ whole genome shotgun (WGS) entry which is preliminary data.</text>
</comment>
<sequence>MSDATGFNRQRRLRAEAEAQARKEAAEKEKAKEAAETKAKLKLDEPDKADEHSKKDTAKKNTQKTAGK</sequence>
<dbReference type="EMBL" id="MGFH01000017">
    <property type="protein sequence ID" value="OGM08348.1"/>
    <property type="molecule type" value="Genomic_DNA"/>
</dbReference>
<organism evidence="2 3">
    <name type="scientific">Candidatus Wallbacteria bacterium GWC2_49_35</name>
    <dbReference type="NCBI Taxonomy" id="1817813"/>
    <lineage>
        <taxon>Bacteria</taxon>
        <taxon>Candidatus Walliibacteriota</taxon>
    </lineage>
</organism>
<gene>
    <name evidence="2" type="ORF">A2008_12350</name>
</gene>
<evidence type="ECO:0000313" key="2">
    <source>
        <dbReference type="EMBL" id="OGM08348.1"/>
    </source>
</evidence>
<evidence type="ECO:0000313" key="3">
    <source>
        <dbReference type="Proteomes" id="UP000178735"/>
    </source>
</evidence>
<reference evidence="2 3" key="1">
    <citation type="journal article" date="2016" name="Nat. Commun.">
        <title>Thousands of microbial genomes shed light on interconnected biogeochemical processes in an aquifer system.</title>
        <authorList>
            <person name="Anantharaman K."/>
            <person name="Brown C.T."/>
            <person name="Hug L.A."/>
            <person name="Sharon I."/>
            <person name="Castelle C.J."/>
            <person name="Probst A.J."/>
            <person name="Thomas B.C."/>
            <person name="Singh A."/>
            <person name="Wilkins M.J."/>
            <person name="Karaoz U."/>
            <person name="Brodie E.L."/>
            <person name="Williams K.H."/>
            <person name="Hubbard S.S."/>
            <person name="Banfield J.F."/>
        </authorList>
    </citation>
    <scope>NUCLEOTIDE SEQUENCE [LARGE SCALE GENOMIC DNA]</scope>
</reference>
<protein>
    <submittedName>
        <fullName evidence="2">Uncharacterized protein</fullName>
    </submittedName>
</protein>
<dbReference type="STRING" id="1817813.A2008_12350"/>
<proteinExistence type="predicted"/>
<feature type="compositionally biased region" description="Basic and acidic residues" evidence="1">
    <location>
        <begin position="13"/>
        <end position="59"/>
    </location>
</feature>
<evidence type="ECO:0000256" key="1">
    <source>
        <dbReference type="SAM" id="MobiDB-lite"/>
    </source>
</evidence>
<accession>A0A1F7X1U6</accession>
<feature type="region of interest" description="Disordered" evidence="1">
    <location>
        <begin position="1"/>
        <end position="68"/>
    </location>
</feature>
<dbReference type="AlphaFoldDB" id="A0A1F7X1U6"/>
<dbReference type="Proteomes" id="UP000178735">
    <property type="component" value="Unassembled WGS sequence"/>
</dbReference>